<dbReference type="Proteomes" id="UP001151529">
    <property type="component" value="Chromosome 19"/>
</dbReference>
<gene>
    <name evidence="2" type="ORF">OIU85_003252</name>
</gene>
<proteinExistence type="predicted"/>
<feature type="compositionally biased region" description="Polar residues" evidence="1">
    <location>
        <begin position="1"/>
        <end position="11"/>
    </location>
</feature>
<reference evidence="2" key="1">
    <citation type="submission" date="2022-11" db="EMBL/GenBank/DDBJ databases">
        <authorList>
            <person name="Hyden B.L."/>
            <person name="Feng K."/>
            <person name="Yates T."/>
            <person name="Jawdy S."/>
            <person name="Smart L.B."/>
            <person name="Muchero W."/>
        </authorList>
    </citation>
    <scope>NUCLEOTIDE SEQUENCE</scope>
    <source>
        <tissue evidence="2">Shoot tip</tissue>
    </source>
</reference>
<feature type="region of interest" description="Disordered" evidence="1">
    <location>
        <begin position="1"/>
        <end position="28"/>
    </location>
</feature>
<name>A0A9Q0T1E0_SALVM</name>
<sequence length="78" mass="8530">MATTSSCNFNWGVNGKGTPEQPCSSSKSSQLLTSSNLSFSTVTSDIASLFVPIKPFCPLVSTKPRIQLLLWHQQRQTL</sequence>
<organism evidence="2 3">
    <name type="scientific">Salix viminalis</name>
    <name type="common">Common osier</name>
    <name type="synonym">Basket willow</name>
    <dbReference type="NCBI Taxonomy" id="40686"/>
    <lineage>
        <taxon>Eukaryota</taxon>
        <taxon>Viridiplantae</taxon>
        <taxon>Streptophyta</taxon>
        <taxon>Embryophyta</taxon>
        <taxon>Tracheophyta</taxon>
        <taxon>Spermatophyta</taxon>
        <taxon>Magnoliopsida</taxon>
        <taxon>eudicotyledons</taxon>
        <taxon>Gunneridae</taxon>
        <taxon>Pentapetalae</taxon>
        <taxon>rosids</taxon>
        <taxon>fabids</taxon>
        <taxon>Malpighiales</taxon>
        <taxon>Salicaceae</taxon>
        <taxon>Saliceae</taxon>
        <taxon>Salix</taxon>
    </lineage>
</organism>
<keyword evidence="3" id="KW-1185">Reference proteome</keyword>
<reference evidence="2" key="2">
    <citation type="journal article" date="2023" name="Int. J. Mol. Sci.">
        <title>De Novo Assembly and Annotation of 11 Diverse Shrub Willow (Salix) Genomes Reveals Novel Gene Organization in Sex-Linked Regions.</title>
        <authorList>
            <person name="Hyden B."/>
            <person name="Feng K."/>
            <person name="Yates T.B."/>
            <person name="Jawdy S."/>
            <person name="Cereghino C."/>
            <person name="Smart L.B."/>
            <person name="Muchero W."/>
        </authorList>
    </citation>
    <scope>NUCLEOTIDE SEQUENCE [LARGE SCALE GENOMIC DNA]</scope>
    <source>
        <tissue evidence="2">Shoot tip</tissue>
    </source>
</reference>
<evidence type="ECO:0000256" key="1">
    <source>
        <dbReference type="SAM" id="MobiDB-lite"/>
    </source>
</evidence>
<evidence type="ECO:0000313" key="3">
    <source>
        <dbReference type="Proteomes" id="UP001151529"/>
    </source>
</evidence>
<dbReference type="EMBL" id="JAPFFL010000010">
    <property type="protein sequence ID" value="KAJ6696875.1"/>
    <property type="molecule type" value="Genomic_DNA"/>
</dbReference>
<accession>A0A9Q0T1E0</accession>
<protein>
    <submittedName>
        <fullName evidence="2">Uncharacterized protein</fullName>
    </submittedName>
</protein>
<comment type="caution">
    <text evidence="2">The sequence shown here is derived from an EMBL/GenBank/DDBJ whole genome shotgun (WGS) entry which is preliminary data.</text>
</comment>
<dbReference type="AlphaFoldDB" id="A0A9Q0T1E0"/>
<evidence type="ECO:0000313" key="2">
    <source>
        <dbReference type="EMBL" id="KAJ6696875.1"/>
    </source>
</evidence>